<dbReference type="Gene3D" id="3.40.50.1820">
    <property type="entry name" value="alpha/beta hydrolase"/>
    <property type="match status" value="1"/>
</dbReference>
<feature type="domain" description="AB hydrolase-1" evidence="1">
    <location>
        <begin position="21"/>
        <end position="141"/>
    </location>
</feature>
<sequence>MNVKGVALEYACFGPPPSEAPTIVLLHEGLGCVALWRDIPELLSERTGLGVLAYSRQGYGQSDPADLPLPLDFMTREAVDVLPRVLEQSGIRRCILFGHSDGATIAAIYAGSVEDHRVRGLILEAPHFFTEEMGLREIARARDSFAASDMRDRMAKYHRDPEGAFRGWCDTWLDAGFKGWNVSEVIDYIRVPILAIQGRGDQYGTLAQIDEIETRAYCPVDTAVLDCQHAPHHEAREATLEAVSEYCARLLRIEAAEVAPA</sequence>
<dbReference type="PANTHER" id="PTHR43689">
    <property type="entry name" value="HYDROLASE"/>
    <property type="match status" value="1"/>
</dbReference>
<dbReference type="GO" id="GO:0016787">
    <property type="term" value="F:hydrolase activity"/>
    <property type="evidence" value="ECO:0007669"/>
    <property type="project" value="UniProtKB-KW"/>
</dbReference>
<evidence type="ECO:0000313" key="3">
    <source>
        <dbReference type="Proteomes" id="UP001193035"/>
    </source>
</evidence>
<reference evidence="2 3" key="1">
    <citation type="submission" date="2019-05" db="EMBL/GenBank/DDBJ databases">
        <title>Ruegeria sp. nov., isolated from tidal flat.</title>
        <authorList>
            <person name="Kim W."/>
        </authorList>
    </citation>
    <scope>NUCLEOTIDE SEQUENCE [LARGE SCALE GENOMIC DNA]</scope>
    <source>
        <strain evidence="2 3">CAU 1488</strain>
    </source>
</reference>
<name>A0ABY2WXY7_9RHOB</name>
<protein>
    <submittedName>
        <fullName evidence="2">Alpha/beta hydrolase</fullName>
    </submittedName>
</protein>
<dbReference type="Proteomes" id="UP001193035">
    <property type="component" value="Unassembled WGS sequence"/>
</dbReference>
<organism evidence="2 3">
    <name type="scientific">Ruegeria sediminis</name>
    <dbReference type="NCBI Taxonomy" id="2583820"/>
    <lineage>
        <taxon>Bacteria</taxon>
        <taxon>Pseudomonadati</taxon>
        <taxon>Pseudomonadota</taxon>
        <taxon>Alphaproteobacteria</taxon>
        <taxon>Rhodobacterales</taxon>
        <taxon>Roseobacteraceae</taxon>
        <taxon>Ruegeria</taxon>
    </lineage>
</organism>
<dbReference type="EMBL" id="VCPD01000004">
    <property type="protein sequence ID" value="TMV07261.1"/>
    <property type="molecule type" value="Genomic_DNA"/>
</dbReference>
<evidence type="ECO:0000259" key="1">
    <source>
        <dbReference type="Pfam" id="PF00561"/>
    </source>
</evidence>
<keyword evidence="2" id="KW-0378">Hydrolase</keyword>
<keyword evidence="3" id="KW-1185">Reference proteome</keyword>
<evidence type="ECO:0000313" key="2">
    <source>
        <dbReference type="EMBL" id="TMV07261.1"/>
    </source>
</evidence>
<dbReference type="InterPro" id="IPR029058">
    <property type="entry name" value="AB_hydrolase_fold"/>
</dbReference>
<accession>A0ABY2WXY7</accession>
<proteinExistence type="predicted"/>
<comment type="caution">
    <text evidence="2">The sequence shown here is derived from an EMBL/GenBank/DDBJ whole genome shotgun (WGS) entry which is preliminary data.</text>
</comment>
<dbReference type="SUPFAM" id="SSF53474">
    <property type="entry name" value="alpha/beta-Hydrolases"/>
    <property type="match status" value="1"/>
</dbReference>
<dbReference type="Pfam" id="PF00561">
    <property type="entry name" value="Abhydrolase_1"/>
    <property type="match status" value="1"/>
</dbReference>
<dbReference type="InterPro" id="IPR000073">
    <property type="entry name" value="AB_hydrolase_1"/>
</dbReference>
<dbReference type="PANTHER" id="PTHR43689:SF8">
    <property type="entry name" value="ALPHA_BETA-HYDROLASES SUPERFAMILY PROTEIN"/>
    <property type="match status" value="1"/>
</dbReference>
<gene>
    <name evidence="2" type="ORF">FGK63_12640</name>
</gene>